<sequence>MKISEHTVLIINHCHTPTGELDHYFGSNKQYVLQNPLYRSCFELFLSYVPIFSTFTGVRALLGIANIENVLLIPTKGHSTICSIGPCVDINEAVPKIRKNAWLEILGIKGFVAIFQAILQVIRVVIRYFNKVCGCISPARAVMNFVNRPLSPPKSAQEELQDFLEPMQL</sequence>
<dbReference type="EMBL" id="ATLC01000043">
    <property type="protein sequence ID" value="EPJ28977.1"/>
    <property type="molecule type" value="Genomic_DNA"/>
</dbReference>
<name>A0ABN0MR12_CHLPS</name>
<keyword evidence="2" id="KW-1185">Reference proteome</keyword>
<evidence type="ECO:0000313" key="2">
    <source>
        <dbReference type="Proteomes" id="UP000014627"/>
    </source>
</evidence>
<reference evidence="1 2" key="1">
    <citation type="submission" date="2013-04" db="EMBL/GenBank/DDBJ databases">
        <title>Genome sequence of Chlamydia psittaci 99DC5.</title>
        <authorList>
            <person name="Huot-Creasy H."/>
            <person name="McCracken C.L."/>
            <person name="Humphries M."/>
            <person name="Sachse K."/>
            <person name="Laroucau K."/>
            <person name="Bavoil P."/>
            <person name="Myers G.S."/>
        </authorList>
    </citation>
    <scope>NUCLEOTIDE SEQUENCE [LARGE SCALE GENOMIC DNA]</scope>
    <source>
        <strain evidence="1 2">99DC5</strain>
    </source>
</reference>
<gene>
    <name evidence="1" type="ORF">CP99DC5_0041</name>
</gene>
<protein>
    <submittedName>
        <fullName evidence="1">Uncharacterized protein</fullName>
    </submittedName>
</protein>
<dbReference type="RefSeq" id="WP_014945578.1">
    <property type="nucleotide sequence ID" value="NZ_KE356190.1"/>
</dbReference>
<organism evidence="1 2">
    <name type="scientific">Chlamydia psittaci 99DC5</name>
    <dbReference type="NCBI Taxonomy" id="1112251"/>
    <lineage>
        <taxon>Bacteria</taxon>
        <taxon>Pseudomonadati</taxon>
        <taxon>Chlamydiota</taxon>
        <taxon>Chlamydiia</taxon>
        <taxon>Chlamydiales</taxon>
        <taxon>Chlamydiaceae</taxon>
        <taxon>Chlamydia/Chlamydophila group</taxon>
        <taxon>Chlamydia</taxon>
    </lineage>
</organism>
<dbReference type="Proteomes" id="UP000014627">
    <property type="component" value="Unassembled WGS sequence"/>
</dbReference>
<proteinExistence type="predicted"/>
<accession>A0ABN0MR12</accession>
<comment type="caution">
    <text evidence="1">The sequence shown here is derived from an EMBL/GenBank/DDBJ whole genome shotgun (WGS) entry which is preliminary data.</text>
</comment>
<evidence type="ECO:0000313" key="1">
    <source>
        <dbReference type="EMBL" id="EPJ28977.1"/>
    </source>
</evidence>